<proteinExistence type="predicted"/>
<dbReference type="AlphaFoldDB" id="A0A1H0YPL8"/>
<dbReference type="Proteomes" id="UP000199301">
    <property type="component" value="Unassembled WGS sequence"/>
</dbReference>
<gene>
    <name evidence="2" type="ORF">SAMN04489718_0597</name>
</gene>
<keyword evidence="1" id="KW-0732">Signal</keyword>
<name>A0A1H0YPL8_9ACTN</name>
<keyword evidence="3" id="KW-1185">Reference proteome</keyword>
<sequence>MNTKKYFPVLLAGIIATSGLTAATPSLASDQQQRATPRCHLTASEPTTDGRYIYATGGRKGCGNRLEWVTVSLWRDINNLPDSLAERRQINGPRNGTWQISAKCHSADDKWPYYTIVRSAKGYTVQSAHPVLC</sequence>
<evidence type="ECO:0000313" key="3">
    <source>
        <dbReference type="Proteomes" id="UP000199301"/>
    </source>
</evidence>
<dbReference type="EMBL" id="FNKO01000001">
    <property type="protein sequence ID" value="SDQ17103.1"/>
    <property type="molecule type" value="Genomic_DNA"/>
</dbReference>
<evidence type="ECO:0000313" key="2">
    <source>
        <dbReference type="EMBL" id="SDQ17103.1"/>
    </source>
</evidence>
<evidence type="ECO:0000256" key="1">
    <source>
        <dbReference type="SAM" id="SignalP"/>
    </source>
</evidence>
<feature type="chain" id="PRO_5038729763" description="Peptidase inhibitor family I36" evidence="1">
    <location>
        <begin position="23"/>
        <end position="133"/>
    </location>
</feature>
<reference evidence="3" key="1">
    <citation type="submission" date="2016-10" db="EMBL/GenBank/DDBJ databases">
        <authorList>
            <person name="Varghese N."/>
            <person name="Submissions S."/>
        </authorList>
    </citation>
    <scope>NUCLEOTIDE SEQUENCE [LARGE SCALE GENOMIC DNA]</scope>
    <source>
        <strain evidence="3">DSM 45459</strain>
    </source>
</reference>
<feature type="signal peptide" evidence="1">
    <location>
        <begin position="1"/>
        <end position="22"/>
    </location>
</feature>
<evidence type="ECO:0008006" key="4">
    <source>
        <dbReference type="Google" id="ProtNLM"/>
    </source>
</evidence>
<organism evidence="2 3">
    <name type="scientific">Actinopolyspora saharensis</name>
    <dbReference type="NCBI Taxonomy" id="995062"/>
    <lineage>
        <taxon>Bacteria</taxon>
        <taxon>Bacillati</taxon>
        <taxon>Actinomycetota</taxon>
        <taxon>Actinomycetes</taxon>
        <taxon>Actinopolysporales</taxon>
        <taxon>Actinopolysporaceae</taxon>
        <taxon>Actinopolyspora</taxon>
    </lineage>
</organism>
<accession>A0A1H0YPL8</accession>
<protein>
    <recommendedName>
        <fullName evidence="4">Peptidase inhibitor family I36</fullName>
    </recommendedName>
</protein>
<dbReference type="RefSeq" id="WP_139186495.1">
    <property type="nucleotide sequence ID" value="NZ_FNKO01000001.1"/>
</dbReference>